<evidence type="ECO:0000256" key="3">
    <source>
        <dbReference type="ARBA" id="ARBA00022553"/>
    </source>
</evidence>
<evidence type="ECO:0000259" key="11">
    <source>
        <dbReference type="PROSITE" id="PS50122"/>
    </source>
</evidence>
<dbReference type="HAMAP" id="MF_00099">
    <property type="entry name" value="CheB_chemtxs"/>
    <property type="match status" value="1"/>
</dbReference>
<feature type="region of interest" description="Disordered" evidence="9">
    <location>
        <begin position="138"/>
        <end position="162"/>
    </location>
</feature>
<dbReference type="GO" id="GO:0000156">
    <property type="term" value="F:phosphorelay response regulator activity"/>
    <property type="evidence" value="ECO:0007669"/>
    <property type="project" value="InterPro"/>
</dbReference>
<dbReference type="Proteomes" id="UP000197596">
    <property type="component" value="Unassembled WGS sequence"/>
</dbReference>
<evidence type="ECO:0000256" key="4">
    <source>
        <dbReference type="ARBA" id="ARBA00022801"/>
    </source>
</evidence>
<dbReference type="InterPro" id="IPR011006">
    <property type="entry name" value="CheY-like_superfamily"/>
</dbReference>
<dbReference type="SMART" id="SM00448">
    <property type="entry name" value="REC"/>
    <property type="match status" value="1"/>
</dbReference>
<comment type="PTM">
    <text evidence="6">Phosphorylated by CheA. Phosphorylation of the N-terminal regulatory domain activates the methylesterase activity.</text>
</comment>
<comment type="caution">
    <text evidence="12">The sequence shown here is derived from an EMBL/GenBank/DDBJ whole genome shotgun (WGS) entry which is preliminary data.</text>
</comment>
<evidence type="ECO:0000256" key="9">
    <source>
        <dbReference type="SAM" id="MobiDB-lite"/>
    </source>
</evidence>
<dbReference type="GO" id="GO:0008984">
    <property type="term" value="F:protein-glutamate methylesterase activity"/>
    <property type="evidence" value="ECO:0007669"/>
    <property type="project" value="UniProtKB-UniRule"/>
</dbReference>
<dbReference type="Pfam" id="PF01339">
    <property type="entry name" value="CheB_methylest"/>
    <property type="match status" value="1"/>
</dbReference>
<dbReference type="InterPro" id="IPR035909">
    <property type="entry name" value="CheB_C"/>
</dbReference>
<dbReference type="AlphaFoldDB" id="A0A246WSQ9"/>
<dbReference type="PIRSF" id="PIRSF000876">
    <property type="entry name" value="RR_chemtxs_CheB"/>
    <property type="match status" value="1"/>
</dbReference>
<dbReference type="NCBIfam" id="NF001965">
    <property type="entry name" value="PRK00742.1"/>
    <property type="match status" value="1"/>
</dbReference>
<evidence type="ECO:0000256" key="2">
    <source>
        <dbReference type="ARBA" id="ARBA00022500"/>
    </source>
</evidence>
<dbReference type="EC" id="3.1.1.61" evidence="6"/>
<dbReference type="PANTHER" id="PTHR42872">
    <property type="entry name" value="PROTEIN-GLUTAMATE METHYLESTERASE/PROTEIN-GLUTAMINE GLUTAMINASE"/>
    <property type="match status" value="1"/>
</dbReference>
<dbReference type="InterPro" id="IPR000673">
    <property type="entry name" value="Sig_transdc_resp-reg_Me-estase"/>
</dbReference>
<dbReference type="GO" id="GO:0006935">
    <property type="term" value="P:chemotaxis"/>
    <property type="evidence" value="ECO:0007669"/>
    <property type="project" value="UniProtKB-UniRule"/>
</dbReference>
<dbReference type="GO" id="GO:0050568">
    <property type="term" value="F:protein-glutamine glutaminase activity"/>
    <property type="evidence" value="ECO:0007669"/>
    <property type="project" value="UniProtKB-UniRule"/>
</dbReference>
<comment type="catalytic activity">
    <reaction evidence="6">
        <text>L-glutaminyl-[protein] + H2O = L-glutamyl-[protein] + NH4(+)</text>
        <dbReference type="Rhea" id="RHEA:16441"/>
        <dbReference type="Rhea" id="RHEA-COMP:10207"/>
        <dbReference type="Rhea" id="RHEA-COMP:10208"/>
        <dbReference type="ChEBI" id="CHEBI:15377"/>
        <dbReference type="ChEBI" id="CHEBI:28938"/>
        <dbReference type="ChEBI" id="CHEBI:29973"/>
        <dbReference type="ChEBI" id="CHEBI:30011"/>
        <dbReference type="EC" id="3.5.1.44"/>
    </reaction>
</comment>
<feature type="domain" description="Response regulatory" evidence="10">
    <location>
        <begin position="3"/>
        <end position="120"/>
    </location>
</feature>
<dbReference type="SUPFAM" id="SSF52738">
    <property type="entry name" value="Methylesterase CheB, C-terminal domain"/>
    <property type="match status" value="1"/>
</dbReference>
<dbReference type="SUPFAM" id="SSF52172">
    <property type="entry name" value="CheY-like"/>
    <property type="match status" value="1"/>
</dbReference>
<dbReference type="InterPro" id="IPR008248">
    <property type="entry name" value="CheB-like"/>
</dbReference>
<feature type="modified residue" description="4-aspartylphosphate" evidence="6 8">
    <location>
        <position position="54"/>
    </location>
</feature>
<dbReference type="Gene3D" id="3.40.50.2300">
    <property type="match status" value="1"/>
</dbReference>
<sequence>MIRVMVVDDSSVVRQLMQELLGATSDIQVAATASDPIFAMRKMRQEWPDVIVLDIEMPRMDGITFLKQIMAVRPTPVIICSTRADSSTGVTMEALAAGAVSVISKPALGVRDFLHDTFDDLANAIRAAAQAHPARSIAGHAAHVSQTTAPAPEATPAAVSAASVAPAAPLPAEARMPKAPPREMRHHEGWVAGLQRYSADAVLEAPGAADAFHPATARIVAIGASTGGPQALEMVLGGLSTHCPGVVVVQHMPERFTRSFADRLHKISMVDVKEAEHLDMIVPGRVLIAPGGMHLVVKRDGVQYYVEVINGPLVSRHKPSVDVLFRSVAKAAGSNAVGIIMTGMGDDGARGLREMADRGAATYAQDERSSVVFGMPKEAIQLGGVGDVISLENISAVIEQYGFREPE</sequence>
<feature type="active site" evidence="6 7">
    <location>
        <position position="225"/>
    </location>
</feature>
<evidence type="ECO:0000256" key="8">
    <source>
        <dbReference type="PROSITE-ProRule" id="PRU00169"/>
    </source>
</evidence>
<gene>
    <name evidence="6" type="primary">cheB</name>
    <name evidence="12" type="ORF">CEJ42_11470</name>
</gene>
<feature type="active site" evidence="6 7">
    <location>
        <position position="347"/>
    </location>
</feature>
<keyword evidence="4 6" id="KW-0378">Hydrolase</keyword>
<dbReference type="PROSITE" id="PS50122">
    <property type="entry name" value="CHEB"/>
    <property type="match status" value="1"/>
</dbReference>
<dbReference type="EC" id="3.5.1.44" evidence="6"/>
<dbReference type="EMBL" id="NJGU01000005">
    <property type="protein sequence ID" value="OWY29450.1"/>
    <property type="molecule type" value="Genomic_DNA"/>
</dbReference>
<dbReference type="Pfam" id="PF00072">
    <property type="entry name" value="Response_reg"/>
    <property type="match status" value="1"/>
</dbReference>
<evidence type="ECO:0000256" key="5">
    <source>
        <dbReference type="ARBA" id="ARBA00048267"/>
    </source>
</evidence>
<feature type="compositionally biased region" description="Low complexity" evidence="9">
    <location>
        <begin position="148"/>
        <end position="162"/>
    </location>
</feature>
<dbReference type="PANTHER" id="PTHR42872:SF6">
    <property type="entry name" value="PROTEIN-GLUTAMATE METHYLESTERASE_PROTEIN-GLUTAMINE GLUTAMINASE"/>
    <property type="match status" value="1"/>
</dbReference>
<evidence type="ECO:0000313" key="12">
    <source>
        <dbReference type="EMBL" id="OWY29450.1"/>
    </source>
</evidence>
<dbReference type="NCBIfam" id="NF009206">
    <property type="entry name" value="PRK12555.1"/>
    <property type="match status" value="1"/>
</dbReference>
<dbReference type="PROSITE" id="PS50110">
    <property type="entry name" value="RESPONSE_REGULATORY"/>
    <property type="match status" value="1"/>
</dbReference>
<evidence type="ECO:0000256" key="1">
    <source>
        <dbReference type="ARBA" id="ARBA00022490"/>
    </source>
</evidence>
<dbReference type="InterPro" id="IPR001789">
    <property type="entry name" value="Sig_transdc_resp-reg_receiver"/>
</dbReference>
<proteinExistence type="inferred from homology"/>
<reference evidence="12 13" key="1">
    <citation type="submission" date="2017-06" db="EMBL/GenBank/DDBJ databases">
        <title>Herbaspirillum phytohormonus sp. nov., isolated from the root nodule of Robinia pseudoacacia in lead-zinc mine.</title>
        <authorList>
            <person name="Fan M."/>
            <person name="Lin Y."/>
        </authorList>
    </citation>
    <scope>NUCLEOTIDE SEQUENCE [LARGE SCALE GENOMIC DNA]</scope>
    <source>
        <strain evidence="12 13">HZ10</strain>
    </source>
</reference>
<evidence type="ECO:0000256" key="7">
    <source>
        <dbReference type="PROSITE-ProRule" id="PRU00050"/>
    </source>
</evidence>
<dbReference type="Gene3D" id="3.40.50.180">
    <property type="entry name" value="Methylesterase CheB, C-terminal domain"/>
    <property type="match status" value="1"/>
</dbReference>
<dbReference type="CDD" id="cd16432">
    <property type="entry name" value="CheB_Rec"/>
    <property type="match status" value="1"/>
</dbReference>
<keyword evidence="2 6" id="KW-0145">Chemotaxis</keyword>
<feature type="domain" description="CheB-type methylesterase" evidence="11">
    <location>
        <begin position="214"/>
        <end position="398"/>
    </location>
</feature>
<comment type="domain">
    <text evidence="6">Contains a C-terminal catalytic domain, and an N-terminal region which modulates catalytic activity.</text>
</comment>
<comment type="catalytic activity">
    <reaction evidence="5 6">
        <text>[protein]-L-glutamate 5-O-methyl ester + H2O = L-glutamyl-[protein] + methanol + H(+)</text>
        <dbReference type="Rhea" id="RHEA:23236"/>
        <dbReference type="Rhea" id="RHEA-COMP:10208"/>
        <dbReference type="Rhea" id="RHEA-COMP:10311"/>
        <dbReference type="ChEBI" id="CHEBI:15377"/>
        <dbReference type="ChEBI" id="CHEBI:15378"/>
        <dbReference type="ChEBI" id="CHEBI:17790"/>
        <dbReference type="ChEBI" id="CHEBI:29973"/>
        <dbReference type="ChEBI" id="CHEBI:82795"/>
        <dbReference type="EC" id="3.1.1.61"/>
    </reaction>
</comment>
<evidence type="ECO:0000259" key="10">
    <source>
        <dbReference type="PROSITE" id="PS50110"/>
    </source>
</evidence>
<accession>A0A246WSQ9</accession>
<evidence type="ECO:0000256" key="6">
    <source>
        <dbReference type="HAMAP-Rule" id="MF_00099"/>
    </source>
</evidence>
<organism evidence="12 13">
    <name type="scientific">Herbaspirillum robiniae</name>
    <dbReference type="NCBI Taxonomy" id="2014887"/>
    <lineage>
        <taxon>Bacteria</taxon>
        <taxon>Pseudomonadati</taxon>
        <taxon>Pseudomonadota</taxon>
        <taxon>Betaproteobacteria</taxon>
        <taxon>Burkholderiales</taxon>
        <taxon>Oxalobacteraceae</taxon>
        <taxon>Herbaspirillum</taxon>
    </lineage>
</organism>
<comment type="similarity">
    <text evidence="6">Belongs to the CheB family.</text>
</comment>
<dbReference type="CDD" id="cd17541">
    <property type="entry name" value="REC_CheB-like"/>
    <property type="match status" value="1"/>
</dbReference>
<comment type="subcellular location">
    <subcellularLocation>
        <location evidence="6">Cytoplasm</location>
    </subcellularLocation>
</comment>
<dbReference type="RefSeq" id="WP_088751133.1">
    <property type="nucleotide sequence ID" value="NZ_NJGU01000005.1"/>
</dbReference>
<keyword evidence="1 6" id="KW-0963">Cytoplasm</keyword>
<keyword evidence="3 6" id="KW-0597">Phosphoprotein</keyword>
<protein>
    <recommendedName>
        <fullName evidence="6">Protein-glutamate methylesterase/protein-glutamine glutaminase</fullName>
        <ecNumber evidence="6">3.1.1.61</ecNumber>
        <ecNumber evidence="6">3.5.1.44</ecNumber>
    </recommendedName>
</protein>
<evidence type="ECO:0000313" key="13">
    <source>
        <dbReference type="Proteomes" id="UP000197596"/>
    </source>
</evidence>
<feature type="active site" evidence="6 7">
    <location>
        <position position="251"/>
    </location>
</feature>
<comment type="function">
    <text evidence="6">Involved in chemotaxis. Part of a chemotaxis signal transduction system that modulates chemotaxis in response to various stimuli. Catalyzes the demethylation of specific methylglutamate residues introduced into the chemoreceptors (methyl-accepting chemotaxis proteins or MCP) by CheR. Also mediates the irreversible deamidation of specific glutamine residues to glutamic acid.</text>
</comment>
<name>A0A246WSQ9_9BURK</name>
<dbReference type="GO" id="GO:0005737">
    <property type="term" value="C:cytoplasm"/>
    <property type="evidence" value="ECO:0007669"/>
    <property type="project" value="UniProtKB-SubCell"/>
</dbReference>